<evidence type="ECO:0008006" key="5">
    <source>
        <dbReference type="Google" id="ProtNLM"/>
    </source>
</evidence>
<feature type="chain" id="PRO_5002221523" description="Post-GPI attachment to proteins factor 3" evidence="2">
    <location>
        <begin position="29"/>
        <end position="95"/>
    </location>
</feature>
<name>A0A0C9VAC6_SPHS4</name>
<dbReference type="HOGENOM" id="CLU_2374154_0_0_1"/>
<proteinExistence type="predicted"/>
<feature type="signal peptide" evidence="2">
    <location>
        <begin position="1"/>
        <end position="28"/>
    </location>
</feature>
<dbReference type="EMBL" id="KN837160">
    <property type="protein sequence ID" value="KIJ38512.1"/>
    <property type="molecule type" value="Genomic_DNA"/>
</dbReference>
<keyword evidence="1" id="KW-0812">Transmembrane</keyword>
<evidence type="ECO:0000256" key="2">
    <source>
        <dbReference type="SAM" id="SignalP"/>
    </source>
</evidence>
<dbReference type="Proteomes" id="UP000054279">
    <property type="component" value="Unassembled WGS sequence"/>
</dbReference>
<accession>A0A0C9VAC6</accession>
<keyword evidence="4" id="KW-1185">Reference proteome</keyword>
<evidence type="ECO:0000313" key="3">
    <source>
        <dbReference type="EMBL" id="KIJ38512.1"/>
    </source>
</evidence>
<protein>
    <recommendedName>
        <fullName evidence="5">Post-GPI attachment to proteins factor 3</fullName>
    </recommendedName>
</protein>
<gene>
    <name evidence="3" type="ORF">M422DRAFT_258880</name>
</gene>
<reference evidence="3 4" key="1">
    <citation type="submission" date="2014-06" db="EMBL/GenBank/DDBJ databases">
        <title>Evolutionary Origins and Diversification of the Mycorrhizal Mutualists.</title>
        <authorList>
            <consortium name="DOE Joint Genome Institute"/>
            <consortium name="Mycorrhizal Genomics Consortium"/>
            <person name="Kohler A."/>
            <person name="Kuo A."/>
            <person name="Nagy L.G."/>
            <person name="Floudas D."/>
            <person name="Copeland A."/>
            <person name="Barry K.W."/>
            <person name="Cichocki N."/>
            <person name="Veneault-Fourrey C."/>
            <person name="LaButti K."/>
            <person name="Lindquist E.A."/>
            <person name="Lipzen A."/>
            <person name="Lundell T."/>
            <person name="Morin E."/>
            <person name="Murat C."/>
            <person name="Riley R."/>
            <person name="Ohm R."/>
            <person name="Sun H."/>
            <person name="Tunlid A."/>
            <person name="Henrissat B."/>
            <person name="Grigoriev I.V."/>
            <person name="Hibbett D.S."/>
            <person name="Martin F."/>
        </authorList>
    </citation>
    <scope>NUCLEOTIDE SEQUENCE [LARGE SCALE GENOMIC DNA]</scope>
    <source>
        <strain evidence="3 4">SS14</strain>
    </source>
</reference>
<evidence type="ECO:0000313" key="4">
    <source>
        <dbReference type="Proteomes" id="UP000054279"/>
    </source>
</evidence>
<keyword evidence="2" id="KW-0732">Signal</keyword>
<feature type="transmembrane region" description="Helical" evidence="1">
    <location>
        <begin position="44"/>
        <end position="62"/>
    </location>
</feature>
<dbReference type="AlphaFoldDB" id="A0A0C9VAC6"/>
<evidence type="ECO:0000256" key="1">
    <source>
        <dbReference type="SAM" id="Phobius"/>
    </source>
</evidence>
<keyword evidence="1" id="KW-1133">Transmembrane helix</keyword>
<sequence length="95" mass="10540">MGISRRLNHSLFIAIAAQQLLYVARLLANTTGPAYEPCFVQHGIALSGVHGASSLALFYTLGREDWKGELANLPKRRALFILPVIALLWSRLPHF</sequence>
<keyword evidence="1" id="KW-0472">Membrane</keyword>
<organism evidence="3 4">
    <name type="scientific">Sphaerobolus stellatus (strain SS14)</name>
    <dbReference type="NCBI Taxonomy" id="990650"/>
    <lineage>
        <taxon>Eukaryota</taxon>
        <taxon>Fungi</taxon>
        <taxon>Dikarya</taxon>
        <taxon>Basidiomycota</taxon>
        <taxon>Agaricomycotina</taxon>
        <taxon>Agaricomycetes</taxon>
        <taxon>Phallomycetidae</taxon>
        <taxon>Geastrales</taxon>
        <taxon>Sphaerobolaceae</taxon>
        <taxon>Sphaerobolus</taxon>
    </lineage>
</organism>